<proteinExistence type="inferred from homology"/>
<dbReference type="GO" id="GO:0043565">
    <property type="term" value="F:sequence-specific DNA binding"/>
    <property type="evidence" value="ECO:0007669"/>
    <property type="project" value="InterPro"/>
</dbReference>
<dbReference type="Gene3D" id="1.20.58.200">
    <property type="entry name" value="Translin, domain 2"/>
    <property type="match status" value="1"/>
</dbReference>
<dbReference type="EMBL" id="JBBNAE010000001">
    <property type="protein sequence ID" value="KAK9154430.1"/>
    <property type="molecule type" value="Genomic_DNA"/>
</dbReference>
<evidence type="ECO:0000256" key="2">
    <source>
        <dbReference type="ARBA" id="ARBA00004496"/>
    </source>
</evidence>
<evidence type="ECO:0000313" key="7">
    <source>
        <dbReference type="Proteomes" id="UP001417504"/>
    </source>
</evidence>
<protein>
    <recommendedName>
        <fullName evidence="8">Translin-associated protein X</fullName>
    </recommendedName>
</protein>
<evidence type="ECO:0000313" key="6">
    <source>
        <dbReference type="EMBL" id="KAK9154430.1"/>
    </source>
</evidence>
<dbReference type="Pfam" id="PF01997">
    <property type="entry name" value="Translin"/>
    <property type="match status" value="2"/>
</dbReference>
<comment type="similarity">
    <text evidence="3">Belongs to the translin family.</text>
</comment>
<evidence type="ECO:0000256" key="5">
    <source>
        <dbReference type="ARBA" id="ARBA00023242"/>
    </source>
</evidence>
<accession>A0AAP0KLR5</accession>
<dbReference type="PANTHER" id="PTHR10741">
    <property type="entry name" value="TRANSLIN AND TRANSLIN ASSOCIATED PROTEIN X"/>
    <property type="match status" value="1"/>
</dbReference>
<dbReference type="InterPro" id="IPR002848">
    <property type="entry name" value="Translin_fam"/>
</dbReference>
<evidence type="ECO:0008006" key="8">
    <source>
        <dbReference type="Google" id="ProtNLM"/>
    </source>
</evidence>
<dbReference type="GO" id="GO:0005634">
    <property type="term" value="C:nucleus"/>
    <property type="evidence" value="ECO:0007669"/>
    <property type="project" value="UniProtKB-SubCell"/>
</dbReference>
<reference evidence="6 7" key="1">
    <citation type="submission" date="2024-01" db="EMBL/GenBank/DDBJ databases">
        <title>Genome assemblies of Stephania.</title>
        <authorList>
            <person name="Yang L."/>
        </authorList>
    </citation>
    <scope>NUCLEOTIDE SEQUENCE [LARGE SCALE GENOMIC DNA]</scope>
    <source>
        <strain evidence="6">QJT</strain>
        <tissue evidence="6">Leaf</tissue>
    </source>
</reference>
<dbReference type="CDD" id="cd14820">
    <property type="entry name" value="TRAX"/>
    <property type="match status" value="1"/>
</dbReference>
<evidence type="ECO:0000256" key="3">
    <source>
        <dbReference type="ARBA" id="ARBA00005902"/>
    </source>
</evidence>
<keyword evidence="5" id="KW-0539">Nucleus</keyword>
<dbReference type="InterPro" id="IPR036081">
    <property type="entry name" value="Translin_sf"/>
</dbReference>
<name>A0AAP0KLR5_9MAGN</name>
<sequence>MKTSFGKSTVAAEAYLLSNPTKKSRRMSTSVAMSATFDKYAHYPNTLNDKRERIVKASRDININSKKVIFQVHRISKYNRDEVLEKAETDLAAVTDQHLSRLVKELQGTNFGSLDALILLGDKNMLKLRHFTSFVADLTGELMRLAIGRISDGELEYAETICRFVHEIYRKLTLVVPIMDENYEMKRKMDTMLQSIVKIENTCFSVHVRESEYIPLLGCSDPNFSFLGAQELEL</sequence>
<keyword evidence="4" id="KW-0963">Cytoplasm</keyword>
<dbReference type="InterPro" id="IPR016069">
    <property type="entry name" value="Translin_C"/>
</dbReference>
<gene>
    <name evidence="6" type="ORF">Sjap_001910</name>
</gene>
<organism evidence="6 7">
    <name type="scientific">Stephania japonica</name>
    <dbReference type="NCBI Taxonomy" id="461633"/>
    <lineage>
        <taxon>Eukaryota</taxon>
        <taxon>Viridiplantae</taxon>
        <taxon>Streptophyta</taxon>
        <taxon>Embryophyta</taxon>
        <taxon>Tracheophyta</taxon>
        <taxon>Spermatophyta</taxon>
        <taxon>Magnoliopsida</taxon>
        <taxon>Ranunculales</taxon>
        <taxon>Menispermaceae</taxon>
        <taxon>Menispermoideae</taxon>
        <taxon>Cissampelideae</taxon>
        <taxon>Stephania</taxon>
    </lineage>
</organism>
<dbReference type="AlphaFoldDB" id="A0AAP0KLR5"/>
<dbReference type="FunFam" id="1.20.58.200:FF:000001">
    <property type="entry name" value="Translin-associated factor X"/>
    <property type="match status" value="1"/>
</dbReference>
<dbReference type="Gene3D" id="1.20.58.190">
    <property type="entry name" value="Translin, domain 1"/>
    <property type="match status" value="1"/>
</dbReference>
<dbReference type="InterPro" id="IPR016068">
    <property type="entry name" value="Translin_N"/>
</dbReference>
<evidence type="ECO:0000256" key="1">
    <source>
        <dbReference type="ARBA" id="ARBA00004123"/>
    </source>
</evidence>
<dbReference type="Proteomes" id="UP001417504">
    <property type="component" value="Unassembled WGS sequence"/>
</dbReference>
<comment type="subcellular location">
    <subcellularLocation>
        <location evidence="2">Cytoplasm</location>
    </subcellularLocation>
    <subcellularLocation>
        <location evidence="1">Nucleus</location>
    </subcellularLocation>
</comment>
<dbReference type="GO" id="GO:0005737">
    <property type="term" value="C:cytoplasm"/>
    <property type="evidence" value="ECO:0007669"/>
    <property type="project" value="UniProtKB-SubCell"/>
</dbReference>
<evidence type="ECO:0000256" key="4">
    <source>
        <dbReference type="ARBA" id="ARBA00022490"/>
    </source>
</evidence>
<comment type="caution">
    <text evidence="6">The sequence shown here is derived from an EMBL/GenBank/DDBJ whole genome shotgun (WGS) entry which is preliminary data.</text>
</comment>
<dbReference type="SUPFAM" id="SSF74784">
    <property type="entry name" value="Translin"/>
    <property type="match status" value="1"/>
</dbReference>
<keyword evidence="7" id="KW-1185">Reference proteome</keyword>